<dbReference type="OrthoDB" id="1304165at2759"/>
<reference evidence="4" key="1">
    <citation type="journal article" date="2019" name="Curr. Biol.">
        <title>Genome Sequence of Striga asiatica Provides Insight into the Evolution of Plant Parasitism.</title>
        <authorList>
            <person name="Yoshida S."/>
            <person name="Kim S."/>
            <person name="Wafula E.K."/>
            <person name="Tanskanen J."/>
            <person name="Kim Y.M."/>
            <person name="Honaas L."/>
            <person name="Yang Z."/>
            <person name="Spallek T."/>
            <person name="Conn C.E."/>
            <person name="Ichihashi Y."/>
            <person name="Cheong K."/>
            <person name="Cui S."/>
            <person name="Der J.P."/>
            <person name="Gundlach H."/>
            <person name="Jiao Y."/>
            <person name="Hori C."/>
            <person name="Ishida J.K."/>
            <person name="Kasahara H."/>
            <person name="Kiba T."/>
            <person name="Kim M.S."/>
            <person name="Koo N."/>
            <person name="Laohavisit A."/>
            <person name="Lee Y.H."/>
            <person name="Lumba S."/>
            <person name="McCourt P."/>
            <person name="Mortimer J.C."/>
            <person name="Mutuku J.M."/>
            <person name="Nomura T."/>
            <person name="Sasaki-Sekimoto Y."/>
            <person name="Seto Y."/>
            <person name="Wang Y."/>
            <person name="Wakatake T."/>
            <person name="Sakakibara H."/>
            <person name="Demura T."/>
            <person name="Yamaguchi S."/>
            <person name="Yoneyama K."/>
            <person name="Manabe R.I."/>
            <person name="Nelson D.C."/>
            <person name="Schulman A.H."/>
            <person name="Timko M.P."/>
            <person name="dePamphilis C.W."/>
            <person name="Choi D."/>
            <person name="Shirasu K."/>
        </authorList>
    </citation>
    <scope>NUCLEOTIDE SEQUENCE [LARGE SCALE GENOMIC DNA]</scope>
    <source>
        <strain evidence="4">cv. UVA1</strain>
    </source>
</reference>
<keyword evidence="4" id="KW-1185">Reference proteome</keyword>
<comment type="caution">
    <text evidence="3">The sequence shown here is derived from an EMBL/GenBank/DDBJ whole genome shotgun (WGS) entry which is preliminary data.</text>
</comment>
<dbReference type="Pfam" id="PF12776">
    <property type="entry name" value="Myb_DNA-bind_3"/>
    <property type="match status" value="1"/>
</dbReference>
<feature type="region of interest" description="Disordered" evidence="1">
    <location>
        <begin position="152"/>
        <end position="205"/>
    </location>
</feature>
<feature type="compositionally biased region" description="Basic and acidic residues" evidence="1">
    <location>
        <begin position="300"/>
        <end position="314"/>
    </location>
</feature>
<dbReference type="Proteomes" id="UP000325081">
    <property type="component" value="Unassembled WGS sequence"/>
</dbReference>
<accession>A0A5A7Q2P0</accession>
<name>A0A5A7Q2P0_STRAF</name>
<evidence type="ECO:0000313" key="4">
    <source>
        <dbReference type="Proteomes" id="UP000325081"/>
    </source>
</evidence>
<evidence type="ECO:0000256" key="1">
    <source>
        <dbReference type="SAM" id="MobiDB-lite"/>
    </source>
</evidence>
<dbReference type="AlphaFoldDB" id="A0A5A7Q2P0"/>
<dbReference type="PANTHER" id="PTHR47584">
    <property type="match status" value="1"/>
</dbReference>
<evidence type="ECO:0000259" key="2">
    <source>
        <dbReference type="Pfam" id="PF12776"/>
    </source>
</evidence>
<dbReference type="EMBL" id="BKCP01005628">
    <property type="protein sequence ID" value="GER39399.1"/>
    <property type="molecule type" value="Genomic_DNA"/>
</dbReference>
<proteinExistence type="predicted"/>
<feature type="non-terminal residue" evidence="3">
    <location>
        <position position="1"/>
    </location>
</feature>
<evidence type="ECO:0000313" key="3">
    <source>
        <dbReference type="EMBL" id="GER39399.1"/>
    </source>
</evidence>
<feature type="region of interest" description="Disordered" evidence="1">
    <location>
        <begin position="298"/>
        <end position="336"/>
    </location>
</feature>
<sequence>NLGTDNTGHSKGKKAVESAKWTPETEVEFIQRMLEEVLNQICVGSNFTTTQWNSITSKLNERIFPLPPYEARQLHGKQSRLKTYWRQFHTMQTSAIGFGWCPTRNMITGSNEALAIWTQKHPKDEFLKNRTCPHYDELTTIFIGKTATGSLATASTQPPHGRTWVRRSPTPIPKNEMFSDSGKWNTPDSSRSTRRRRAPSQSNDTVMNSIAETRRALQQVATTTERAIAELEAYTDLSVDVVMLVCKMFEVPFNRRLFVSLKVEAHRRALIDRWVAESSQYTLVCLCLMSGMDDECNQYSDREDSSEQAEHELENSCDDDIDDCVETEDDMGDSADDAEEKVLVYAAQLDSLYEQLATSLPSTSQRKPRIKRSPVASTPFTRMDWINELYMGPDKRFFHSDNLPPSFYDLDYFPPRDEDNDNVPPSLHALDSIPQSDVDEETSGWNPSLNVSQSAYREQCALRDSIASALWADRGNRRA</sequence>
<gene>
    <name evidence="3" type="ORF">STAS_16012</name>
</gene>
<dbReference type="InterPro" id="IPR045026">
    <property type="entry name" value="LIMYB"/>
</dbReference>
<feature type="domain" description="Myb/SANT-like" evidence="2">
    <location>
        <begin position="20"/>
        <end position="113"/>
    </location>
</feature>
<feature type="compositionally biased region" description="Acidic residues" evidence="1">
    <location>
        <begin position="315"/>
        <end position="336"/>
    </location>
</feature>
<organism evidence="3 4">
    <name type="scientific">Striga asiatica</name>
    <name type="common">Asiatic witchweed</name>
    <name type="synonym">Buchnera asiatica</name>
    <dbReference type="NCBI Taxonomy" id="4170"/>
    <lineage>
        <taxon>Eukaryota</taxon>
        <taxon>Viridiplantae</taxon>
        <taxon>Streptophyta</taxon>
        <taxon>Embryophyta</taxon>
        <taxon>Tracheophyta</taxon>
        <taxon>Spermatophyta</taxon>
        <taxon>Magnoliopsida</taxon>
        <taxon>eudicotyledons</taxon>
        <taxon>Gunneridae</taxon>
        <taxon>Pentapetalae</taxon>
        <taxon>asterids</taxon>
        <taxon>lamiids</taxon>
        <taxon>Lamiales</taxon>
        <taxon>Orobanchaceae</taxon>
        <taxon>Buchnereae</taxon>
        <taxon>Striga</taxon>
    </lineage>
</organism>
<dbReference type="PANTHER" id="PTHR47584:SF14">
    <property type="entry name" value="L10-INTERACTING MYB DOMAIN-CONTAINING PROTEIN-LIKE"/>
    <property type="match status" value="1"/>
</dbReference>
<dbReference type="InterPro" id="IPR024752">
    <property type="entry name" value="Myb/SANT-like_dom"/>
</dbReference>
<protein>
    <submittedName>
        <fullName evidence="3">FBD-associated F-box protein</fullName>
    </submittedName>
</protein>